<comment type="cofactor">
    <cofactor evidence="1">
        <name>FAD</name>
        <dbReference type="ChEBI" id="CHEBI:57692"/>
    </cofactor>
</comment>
<reference evidence="7 8" key="1">
    <citation type="journal article" date="2023" name="G3 (Bethesda)">
        <title>A chromosome-level genome assembly of Zasmidium syzygii isolated from banana leaves.</title>
        <authorList>
            <person name="van Westerhoven A.C."/>
            <person name="Mehrabi R."/>
            <person name="Talebi R."/>
            <person name="Steentjes M.B.F."/>
            <person name="Corcolon B."/>
            <person name="Chong P.A."/>
            <person name="Kema G.H.J."/>
            <person name="Seidl M.F."/>
        </authorList>
    </citation>
    <scope>NUCLEOTIDE SEQUENCE [LARGE SCALE GENOMIC DNA]</scope>
    <source>
        <strain evidence="7 8">P124</strain>
    </source>
</reference>
<dbReference type="InterPro" id="IPR006076">
    <property type="entry name" value="FAD-dep_OxRdtase"/>
</dbReference>
<name>A0ABR0EUM2_ZASCE</name>
<dbReference type="SUPFAM" id="SSF51971">
    <property type="entry name" value="Nucleotide-binding domain"/>
    <property type="match status" value="1"/>
</dbReference>
<evidence type="ECO:0000313" key="8">
    <source>
        <dbReference type="Proteomes" id="UP001305779"/>
    </source>
</evidence>
<protein>
    <recommendedName>
        <fullName evidence="6">FAD dependent oxidoreductase domain-containing protein</fullName>
    </recommendedName>
</protein>
<keyword evidence="5" id="KW-0560">Oxidoreductase</keyword>
<dbReference type="Pfam" id="PF01266">
    <property type="entry name" value="DAO"/>
    <property type="match status" value="1"/>
</dbReference>
<dbReference type="PROSITE" id="PS00677">
    <property type="entry name" value="DAO"/>
    <property type="match status" value="1"/>
</dbReference>
<dbReference type="InterPro" id="IPR006181">
    <property type="entry name" value="D-amino_acid_oxidase_CS"/>
</dbReference>
<dbReference type="EMBL" id="JAXOVC010000003">
    <property type="protein sequence ID" value="KAK4504533.1"/>
    <property type="molecule type" value="Genomic_DNA"/>
</dbReference>
<dbReference type="PANTHER" id="PTHR11530:SF16">
    <property type="entry name" value="D-AMINO ACID OXIDASE (AFU_ORTHOLOGUE AFUA_5G11290)"/>
    <property type="match status" value="1"/>
</dbReference>
<dbReference type="Gene3D" id="3.30.9.10">
    <property type="entry name" value="D-Amino Acid Oxidase, subunit A, domain 2"/>
    <property type="match status" value="1"/>
</dbReference>
<dbReference type="SUPFAM" id="SSF54373">
    <property type="entry name" value="FAD-linked reductases, C-terminal domain"/>
    <property type="match status" value="1"/>
</dbReference>
<dbReference type="Proteomes" id="UP001305779">
    <property type="component" value="Unassembled WGS sequence"/>
</dbReference>
<dbReference type="PIRSF" id="PIRSF000189">
    <property type="entry name" value="D-aa_oxidase"/>
    <property type="match status" value="1"/>
</dbReference>
<dbReference type="Gene3D" id="3.40.50.720">
    <property type="entry name" value="NAD(P)-binding Rossmann-like Domain"/>
    <property type="match status" value="1"/>
</dbReference>
<evidence type="ECO:0000256" key="3">
    <source>
        <dbReference type="ARBA" id="ARBA00022630"/>
    </source>
</evidence>
<gene>
    <name evidence="7" type="ORF">PRZ48_005449</name>
</gene>
<accession>A0ABR0EUM2</accession>
<evidence type="ECO:0000313" key="7">
    <source>
        <dbReference type="EMBL" id="KAK4504533.1"/>
    </source>
</evidence>
<dbReference type="InterPro" id="IPR023209">
    <property type="entry name" value="DAO"/>
</dbReference>
<dbReference type="PANTHER" id="PTHR11530">
    <property type="entry name" value="D-AMINO ACID OXIDASE"/>
    <property type="match status" value="1"/>
</dbReference>
<comment type="caution">
    <text evidence="7">The sequence shown here is derived from an EMBL/GenBank/DDBJ whole genome shotgun (WGS) entry which is preliminary data.</text>
</comment>
<evidence type="ECO:0000259" key="6">
    <source>
        <dbReference type="Pfam" id="PF01266"/>
    </source>
</evidence>
<keyword evidence="4" id="KW-0274">FAD</keyword>
<keyword evidence="3" id="KW-0285">Flavoprotein</keyword>
<feature type="domain" description="FAD dependent oxidoreductase" evidence="6">
    <location>
        <begin position="34"/>
        <end position="327"/>
    </location>
</feature>
<sequence>MPGDTDIEYASPWAGADFNPFMARRPDASTEERRMAEEFERVSWPELAKLASDVPEAGVAFRRLIRYRRRKDATTPPSEWIEPCWGIHEMPDFRMLEENELPEGIDAGMSVTSVCINVPIYLPWLVSQLLKSHVVFRRAIVEDLPDVADLHHSGHTAALIVNCTGLGSLRLGGVKDTRLFPVRGQIAVVRNAPLENQHPTMYSISGTDDGPEEASYIMHRPAAGGCIIGGCRQKNNWESQPDPSLAIRILTRAIELDPTLVPKGKGIEALSVVRHTVGLRPQREGGIRLERDVIGTKDGRKVDVVHNYGHGGGGYEKSYGAAKAVVRLVEEALAAKA</sequence>
<comment type="similarity">
    <text evidence="2">Belongs to the DAMOX/DASOX family.</text>
</comment>
<organism evidence="7 8">
    <name type="scientific">Zasmidium cellare</name>
    <name type="common">Wine cellar mold</name>
    <name type="synonym">Racodium cellare</name>
    <dbReference type="NCBI Taxonomy" id="395010"/>
    <lineage>
        <taxon>Eukaryota</taxon>
        <taxon>Fungi</taxon>
        <taxon>Dikarya</taxon>
        <taxon>Ascomycota</taxon>
        <taxon>Pezizomycotina</taxon>
        <taxon>Dothideomycetes</taxon>
        <taxon>Dothideomycetidae</taxon>
        <taxon>Mycosphaerellales</taxon>
        <taxon>Mycosphaerellaceae</taxon>
        <taxon>Zasmidium</taxon>
    </lineage>
</organism>
<keyword evidence="8" id="KW-1185">Reference proteome</keyword>
<evidence type="ECO:0000256" key="1">
    <source>
        <dbReference type="ARBA" id="ARBA00001974"/>
    </source>
</evidence>
<evidence type="ECO:0000256" key="5">
    <source>
        <dbReference type="ARBA" id="ARBA00023002"/>
    </source>
</evidence>
<evidence type="ECO:0000256" key="4">
    <source>
        <dbReference type="ARBA" id="ARBA00022827"/>
    </source>
</evidence>
<proteinExistence type="inferred from homology"/>
<evidence type="ECO:0000256" key="2">
    <source>
        <dbReference type="ARBA" id="ARBA00006730"/>
    </source>
</evidence>